<sequence>MKTGGGREEDPVYLKTKKKSRGFFGKKMEDRQTELEKMKRKLHEEVKKKEKTETGFFRQMFKKTTCDGDEKVEEAGSSALSPPFTSLPSLHPYLPHPFLLSTIPPSPTPFSINLTPSLYPSFLPHPQTESMYKHF</sequence>
<dbReference type="AlphaFoldDB" id="A0AAW1EIN2"/>
<organism evidence="1 2">
    <name type="scientific">Zoarces viviparus</name>
    <name type="common">Viviparous eelpout</name>
    <name type="synonym">Blennius viviparus</name>
    <dbReference type="NCBI Taxonomy" id="48416"/>
    <lineage>
        <taxon>Eukaryota</taxon>
        <taxon>Metazoa</taxon>
        <taxon>Chordata</taxon>
        <taxon>Craniata</taxon>
        <taxon>Vertebrata</taxon>
        <taxon>Euteleostomi</taxon>
        <taxon>Actinopterygii</taxon>
        <taxon>Neopterygii</taxon>
        <taxon>Teleostei</taxon>
        <taxon>Neoteleostei</taxon>
        <taxon>Acanthomorphata</taxon>
        <taxon>Eupercaria</taxon>
        <taxon>Perciformes</taxon>
        <taxon>Cottioidei</taxon>
        <taxon>Zoarcales</taxon>
        <taxon>Zoarcidae</taxon>
        <taxon>Zoarcinae</taxon>
        <taxon>Zoarces</taxon>
    </lineage>
</organism>
<dbReference type="EMBL" id="JBCEZU010000221">
    <property type="protein sequence ID" value="KAK9522561.1"/>
    <property type="molecule type" value="Genomic_DNA"/>
</dbReference>
<proteinExistence type="predicted"/>
<evidence type="ECO:0000313" key="2">
    <source>
        <dbReference type="Proteomes" id="UP001488805"/>
    </source>
</evidence>
<protein>
    <submittedName>
        <fullName evidence="1">Uncharacterized protein</fullName>
    </submittedName>
</protein>
<evidence type="ECO:0000313" key="1">
    <source>
        <dbReference type="EMBL" id="KAK9522561.1"/>
    </source>
</evidence>
<reference evidence="1 2" key="1">
    <citation type="journal article" date="2024" name="Genome Biol. Evol.">
        <title>Chromosome-level genome assembly of the viviparous eelpout Zoarces viviparus.</title>
        <authorList>
            <person name="Fuhrmann N."/>
            <person name="Brasseur M.V."/>
            <person name="Bakowski C.E."/>
            <person name="Podsiadlowski L."/>
            <person name="Prost S."/>
            <person name="Krehenwinkel H."/>
            <person name="Mayer C."/>
        </authorList>
    </citation>
    <scope>NUCLEOTIDE SEQUENCE [LARGE SCALE GENOMIC DNA]</scope>
    <source>
        <strain evidence="1">NO-MEL_2022_Ind0_liver</strain>
    </source>
</reference>
<name>A0AAW1EIN2_ZOAVI</name>
<comment type="caution">
    <text evidence="1">The sequence shown here is derived from an EMBL/GenBank/DDBJ whole genome shotgun (WGS) entry which is preliminary data.</text>
</comment>
<accession>A0AAW1EIN2</accession>
<keyword evidence="2" id="KW-1185">Reference proteome</keyword>
<gene>
    <name evidence="1" type="ORF">VZT92_019013</name>
</gene>
<dbReference type="Proteomes" id="UP001488805">
    <property type="component" value="Unassembled WGS sequence"/>
</dbReference>